<organism evidence="3 4">
    <name type="scientific">Naegleria fowleri</name>
    <name type="common">Brain eating amoeba</name>
    <dbReference type="NCBI Taxonomy" id="5763"/>
    <lineage>
        <taxon>Eukaryota</taxon>
        <taxon>Discoba</taxon>
        <taxon>Heterolobosea</taxon>
        <taxon>Tetramitia</taxon>
        <taxon>Eutetramitia</taxon>
        <taxon>Vahlkampfiidae</taxon>
        <taxon>Naegleria</taxon>
    </lineage>
</organism>
<feature type="region of interest" description="Disordered" evidence="1">
    <location>
        <begin position="64"/>
        <end position="117"/>
    </location>
</feature>
<feature type="region of interest" description="Disordered" evidence="1">
    <location>
        <begin position="404"/>
        <end position="503"/>
    </location>
</feature>
<protein>
    <submittedName>
        <fullName evidence="3">Uncharacterized protein</fullName>
    </submittedName>
</protein>
<dbReference type="VEuPathDB" id="AmoebaDB:NfTy_093980"/>
<name>A0A6A5BF54_NAEFO</name>
<dbReference type="AlphaFoldDB" id="A0A6A5BF54"/>
<gene>
    <name evidence="3" type="ORF">FDP41_008348</name>
</gene>
<feature type="compositionally biased region" description="Low complexity" evidence="1">
    <location>
        <begin position="448"/>
        <end position="490"/>
    </location>
</feature>
<feature type="chain" id="PRO_5025683702" evidence="2">
    <location>
        <begin position="39"/>
        <end position="503"/>
    </location>
</feature>
<feature type="signal peptide" evidence="2">
    <location>
        <begin position="1"/>
        <end position="38"/>
    </location>
</feature>
<keyword evidence="2" id="KW-0732">Signal</keyword>
<evidence type="ECO:0000256" key="2">
    <source>
        <dbReference type="SAM" id="SignalP"/>
    </source>
</evidence>
<accession>A0A6A5BF54</accession>
<feature type="compositionally biased region" description="Basic residues" evidence="1">
    <location>
        <begin position="491"/>
        <end position="503"/>
    </location>
</feature>
<sequence length="503" mass="55152">MIIGSLKSFSSPPTRSGRLLVGTLLLLLLFSLVISCSAKRDVSVRHRRGGGLELIVNVNVNGKRSSPFSSSKSAEESTPATNSQQEESSFVSSSEESNKQEITPQENTSQEIPLDKTTQEIASQVHDVVSKKMATEVAENLLKFAGEVKKIYDAIPNSGLTQEQQEFKTQLLAMIRDFTSKASNPSAEFMVSSLKYLNAAKKLSPPSVNLETNDDNKKEAKTLFILPAIGIVSDVMNFVDGIGTYSSSISKEGKWLEDLASEKLQKWGFQRAANAAKSIGTSISNFSEKKLGRIEERVAKKIAPFVKSKSYLALKRSINLVASETGLHGVAKSIGSLIPAKLPRNFKELKSTLTNITKLVKDRRAIMQGIRNAAKGLKTSLISKLRTARSTRSAIRDVKSGMELLKRKRSSQRRRQQRSAAVRGSGTSSSRRQGNSSNRRVNRRQAKGNNRNGARSNGRRLPTSRQRSTSSSSNGRSSGMRRSSSNNRSSNNRRRSSSSPKRG</sequence>
<evidence type="ECO:0000256" key="1">
    <source>
        <dbReference type="SAM" id="MobiDB-lite"/>
    </source>
</evidence>
<comment type="caution">
    <text evidence="3">The sequence shown here is derived from an EMBL/GenBank/DDBJ whole genome shotgun (WGS) entry which is preliminary data.</text>
</comment>
<evidence type="ECO:0000313" key="4">
    <source>
        <dbReference type="Proteomes" id="UP000444721"/>
    </source>
</evidence>
<feature type="compositionally biased region" description="Basic residues" evidence="1">
    <location>
        <begin position="406"/>
        <end position="417"/>
    </location>
</feature>
<feature type="compositionally biased region" description="Low complexity" evidence="1">
    <location>
        <begin position="418"/>
        <end position="439"/>
    </location>
</feature>
<reference evidence="3 4" key="1">
    <citation type="journal article" date="2019" name="Sci. Rep.">
        <title>Nanopore sequencing improves the draft genome of the human pathogenic amoeba Naegleria fowleri.</title>
        <authorList>
            <person name="Liechti N."/>
            <person name="Schurch N."/>
            <person name="Bruggmann R."/>
            <person name="Wittwer M."/>
        </authorList>
    </citation>
    <scope>NUCLEOTIDE SEQUENCE [LARGE SCALE GENOMIC DNA]</scope>
    <source>
        <strain evidence="3 4">ATCC 30894</strain>
    </source>
</reference>
<dbReference type="EMBL" id="VFQX01000061">
    <property type="protein sequence ID" value="KAF0973141.1"/>
    <property type="molecule type" value="Genomic_DNA"/>
</dbReference>
<dbReference type="RefSeq" id="XP_044557854.1">
    <property type="nucleotide sequence ID" value="XM_044712191.1"/>
</dbReference>
<dbReference type="GeneID" id="68115566"/>
<dbReference type="VEuPathDB" id="AmoebaDB:FDP41_008348"/>
<evidence type="ECO:0000313" key="3">
    <source>
        <dbReference type="EMBL" id="KAF0973141.1"/>
    </source>
</evidence>
<keyword evidence="4" id="KW-1185">Reference proteome</keyword>
<dbReference type="Proteomes" id="UP000444721">
    <property type="component" value="Unassembled WGS sequence"/>
</dbReference>
<feature type="compositionally biased region" description="Low complexity" evidence="1">
    <location>
        <begin position="65"/>
        <end position="95"/>
    </location>
</feature>
<dbReference type="OrthoDB" id="10481796at2759"/>
<feature type="compositionally biased region" description="Polar residues" evidence="1">
    <location>
        <begin position="100"/>
        <end position="111"/>
    </location>
</feature>
<dbReference type="VEuPathDB" id="AmoebaDB:NF0034200"/>
<proteinExistence type="predicted"/>